<dbReference type="AlphaFoldDB" id="A0AAD7MVM0"/>
<keyword evidence="3" id="KW-1185">Reference proteome</keyword>
<feature type="compositionally biased region" description="Acidic residues" evidence="1">
    <location>
        <begin position="170"/>
        <end position="181"/>
    </location>
</feature>
<dbReference type="EMBL" id="JARKIB010000131">
    <property type="protein sequence ID" value="KAJ7734634.1"/>
    <property type="molecule type" value="Genomic_DNA"/>
</dbReference>
<feature type="region of interest" description="Disordered" evidence="1">
    <location>
        <begin position="160"/>
        <end position="181"/>
    </location>
</feature>
<dbReference type="Proteomes" id="UP001215598">
    <property type="component" value="Unassembled WGS sequence"/>
</dbReference>
<evidence type="ECO:0000256" key="1">
    <source>
        <dbReference type="SAM" id="MobiDB-lite"/>
    </source>
</evidence>
<gene>
    <name evidence="2" type="ORF">B0H16DRAFT_1695819</name>
</gene>
<name>A0AAD7MVM0_9AGAR</name>
<protein>
    <submittedName>
        <fullName evidence="2">Uncharacterized protein</fullName>
    </submittedName>
</protein>
<organism evidence="2 3">
    <name type="scientific">Mycena metata</name>
    <dbReference type="NCBI Taxonomy" id="1033252"/>
    <lineage>
        <taxon>Eukaryota</taxon>
        <taxon>Fungi</taxon>
        <taxon>Dikarya</taxon>
        <taxon>Basidiomycota</taxon>
        <taxon>Agaricomycotina</taxon>
        <taxon>Agaricomycetes</taxon>
        <taxon>Agaricomycetidae</taxon>
        <taxon>Agaricales</taxon>
        <taxon>Marasmiineae</taxon>
        <taxon>Mycenaceae</taxon>
        <taxon>Mycena</taxon>
    </lineage>
</organism>
<reference evidence="2" key="1">
    <citation type="submission" date="2023-03" db="EMBL/GenBank/DDBJ databases">
        <title>Massive genome expansion in bonnet fungi (Mycena s.s.) driven by repeated elements and novel gene families across ecological guilds.</title>
        <authorList>
            <consortium name="Lawrence Berkeley National Laboratory"/>
            <person name="Harder C.B."/>
            <person name="Miyauchi S."/>
            <person name="Viragh M."/>
            <person name="Kuo A."/>
            <person name="Thoen E."/>
            <person name="Andreopoulos B."/>
            <person name="Lu D."/>
            <person name="Skrede I."/>
            <person name="Drula E."/>
            <person name="Henrissat B."/>
            <person name="Morin E."/>
            <person name="Kohler A."/>
            <person name="Barry K."/>
            <person name="LaButti K."/>
            <person name="Morin E."/>
            <person name="Salamov A."/>
            <person name="Lipzen A."/>
            <person name="Mereny Z."/>
            <person name="Hegedus B."/>
            <person name="Baldrian P."/>
            <person name="Stursova M."/>
            <person name="Weitz H."/>
            <person name="Taylor A."/>
            <person name="Grigoriev I.V."/>
            <person name="Nagy L.G."/>
            <person name="Martin F."/>
            <person name="Kauserud H."/>
        </authorList>
    </citation>
    <scope>NUCLEOTIDE SEQUENCE</scope>
    <source>
        <strain evidence="2">CBHHK182m</strain>
    </source>
</reference>
<evidence type="ECO:0000313" key="2">
    <source>
        <dbReference type="EMBL" id="KAJ7734634.1"/>
    </source>
</evidence>
<proteinExistence type="predicted"/>
<comment type="caution">
    <text evidence="2">The sequence shown here is derived from an EMBL/GenBank/DDBJ whole genome shotgun (WGS) entry which is preliminary data.</text>
</comment>
<sequence>MSPVTIGVHWPSALPRVELRSQVFGPSSGSGSGSRHDPPHYSDVARERAMAPFFYTGTQIKICILLESPPMSADNTFRISEWIGKGEKWASAPSMLRKIAAAVFAVPQELELVLLPSPSLSIAKMLDFTLPLEHPDSKAPKPTQYFSSVAPDISDKDLLLRPSSGNAEASDAEDEESDLEVDLEPVALGRISKMYLSWQSWRQTHQRRQRARM</sequence>
<accession>A0AAD7MVM0</accession>
<evidence type="ECO:0000313" key="3">
    <source>
        <dbReference type="Proteomes" id="UP001215598"/>
    </source>
</evidence>